<evidence type="ECO:0000313" key="1">
    <source>
        <dbReference type="EMBL" id="CAL1409153.1"/>
    </source>
</evidence>
<protein>
    <submittedName>
        <fullName evidence="1">Uncharacterized protein</fullName>
    </submittedName>
</protein>
<name>A0AAV2GH19_9ROSI</name>
<dbReference type="EMBL" id="OZ034821">
    <property type="protein sequence ID" value="CAL1409153.1"/>
    <property type="molecule type" value="Genomic_DNA"/>
</dbReference>
<sequence>MSLCLLDGPEVGMGKCLGRKFVKWPPPSVLGFTLKTFVLEPWLFPTSKMKMVKNSKTMRKFDVGWW</sequence>
<organism evidence="1 2">
    <name type="scientific">Linum trigynum</name>
    <dbReference type="NCBI Taxonomy" id="586398"/>
    <lineage>
        <taxon>Eukaryota</taxon>
        <taxon>Viridiplantae</taxon>
        <taxon>Streptophyta</taxon>
        <taxon>Embryophyta</taxon>
        <taxon>Tracheophyta</taxon>
        <taxon>Spermatophyta</taxon>
        <taxon>Magnoliopsida</taxon>
        <taxon>eudicotyledons</taxon>
        <taxon>Gunneridae</taxon>
        <taxon>Pentapetalae</taxon>
        <taxon>rosids</taxon>
        <taxon>fabids</taxon>
        <taxon>Malpighiales</taxon>
        <taxon>Linaceae</taxon>
        <taxon>Linum</taxon>
    </lineage>
</organism>
<keyword evidence="2" id="KW-1185">Reference proteome</keyword>
<proteinExistence type="predicted"/>
<accession>A0AAV2GH19</accession>
<reference evidence="1 2" key="1">
    <citation type="submission" date="2024-04" db="EMBL/GenBank/DDBJ databases">
        <authorList>
            <person name="Fracassetti M."/>
        </authorList>
    </citation>
    <scope>NUCLEOTIDE SEQUENCE [LARGE SCALE GENOMIC DNA]</scope>
</reference>
<gene>
    <name evidence="1" type="ORF">LTRI10_LOCUS48677</name>
</gene>
<dbReference type="Proteomes" id="UP001497516">
    <property type="component" value="Chromosome 8"/>
</dbReference>
<evidence type="ECO:0000313" key="2">
    <source>
        <dbReference type="Proteomes" id="UP001497516"/>
    </source>
</evidence>
<dbReference type="AlphaFoldDB" id="A0AAV2GH19"/>